<evidence type="ECO:0000313" key="2">
    <source>
        <dbReference type="EMBL" id="MDT0676000.1"/>
    </source>
</evidence>
<organism evidence="2 3">
    <name type="scientific">Autumnicola musiva</name>
    <dbReference type="NCBI Taxonomy" id="3075589"/>
    <lineage>
        <taxon>Bacteria</taxon>
        <taxon>Pseudomonadati</taxon>
        <taxon>Bacteroidota</taxon>
        <taxon>Flavobacteriia</taxon>
        <taxon>Flavobacteriales</taxon>
        <taxon>Flavobacteriaceae</taxon>
        <taxon>Autumnicola</taxon>
    </lineage>
</organism>
<proteinExistence type="predicted"/>
<dbReference type="SUPFAM" id="SSF50346">
    <property type="entry name" value="PRC-barrel domain"/>
    <property type="match status" value="1"/>
</dbReference>
<accession>A0ABU3D394</accession>
<gene>
    <name evidence="2" type="ORF">RM539_05320</name>
</gene>
<feature type="compositionally biased region" description="Basic and acidic residues" evidence="1">
    <location>
        <begin position="157"/>
        <end position="171"/>
    </location>
</feature>
<dbReference type="RefSeq" id="WP_311502396.1">
    <property type="nucleotide sequence ID" value="NZ_JAVRHK010000003.1"/>
</dbReference>
<protein>
    <submittedName>
        <fullName evidence="2">PRC-barrel domain-containing protein</fullName>
    </submittedName>
</protein>
<reference evidence="2 3" key="1">
    <citation type="submission" date="2023-09" db="EMBL/GenBank/DDBJ databases">
        <authorList>
            <person name="Rey-Velasco X."/>
        </authorList>
    </citation>
    <scope>NUCLEOTIDE SEQUENCE [LARGE SCALE GENOMIC DNA]</scope>
    <source>
        <strain evidence="2 3">F117</strain>
    </source>
</reference>
<sequence length="171" mass="20132">MKNDKKHLFYLNELSDYKVKSHDPDVRGWKIHDKEDRVIGKVDNLLVNKQAERVVYLDVEVDSSIIEANHDPYSGKAGSGVHEFINREGENHLILPIGLVSLDEDNKVVRTNEIDHKTFAETKRMERGRTVDRGYEIMVLDSYNRDEEVEYPEDESLYDRREYDRSNYRNS</sequence>
<evidence type="ECO:0000256" key="1">
    <source>
        <dbReference type="SAM" id="MobiDB-lite"/>
    </source>
</evidence>
<keyword evidence="3" id="KW-1185">Reference proteome</keyword>
<dbReference type="InterPro" id="IPR014747">
    <property type="entry name" value="Bac_photo_RC_H_C"/>
</dbReference>
<evidence type="ECO:0000313" key="3">
    <source>
        <dbReference type="Proteomes" id="UP001262582"/>
    </source>
</evidence>
<dbReference type="InterPro" id="IPR011033">
    <property type="entry name" value="PRC_barrel-like_sf"/>
</dbReference>
<dbReference type="EMBL" id="JAVRHK010000003">
    <property type="protein sequence ID" value="MDT0676000.1"/>
    <property type="molecule type" value="Genomic_DNA"/>
</dbReference>
<dbReference type="Proteomes" id="UP001262582">
    <property type="component" value="Unassembled WGS sequence"/>
</dbReference>
<dbReference type="Gene3D" id="3.90.50.10">
    <property type="entry name" value="Photosynthetic Reaction Center, subunit H, domain 2"/>
    <property type="match status" value="1"/>
</dbReference>
<feature type="region of interest" description="Disordered" evidence="1">
    <location>
        <begin position="148"/>
        <end position="171"/>
    </location>
</feature>
<comment type="caution">
    <text evidence="2">The sequence shown here is derived from an EMBL/GenBank/DDBJ whole genome shotgun (WGS) entry which is preliminary data.</text>
</comment>
<name>A0ABU3D394_9FLAO</name>